<dbReference type="PANTHER" id="PTHR24559:SF430">
    <property type="entry name" value="RNA-DIRECTED DNA POLYMERASE"/>
    <property type="match status" value="1"/>
</dbReference>
<dbReference type="AlphaFoldDB" id="A0A438BWY7"/>
<gene>
    <name evidence="2" type="ORF">CK203_096438</name>
</gene>
<organism evidence="2 3">
    <name type="scientific">Vitis vinifera</name>
    <name type="common">Grape</name>
    <dbReference type="NCBI Taxonomy" id="29760"/>
    <lineage>
        <taxon>Eukaryota</taxon>
        <taxon>Viridiplantae</taxon>
        <taxon>Streptophyta</taxon>
        <taxon>Embryophyta</taxon>
        <taxon>Tracheophyta</taxon>
        <taxon>Spermatophyta</taxon>
        <taxon>Magnoliopsida</taxon>
        <taxon>eudicotyledons</taxon>
        <taxon>Gunneridae</taxon>
        <taxon>Pentapetalae</taxon>
        <taxon>rosids</taxon>
        <taxon>Vitales</taxon>
        <taxon>Vitaceae</taxon>
        <taxon>Viteae</taxon>
        <taxon>Vitis</taxon>
    </lineage>
</organism>
<proteinExistence type="predicted"/>
<evidence type="ECO:0008006" key="4">
    <source>
        <dbReference type="Google" id="ProtNLM"/>
    </source>
</evidence>
<name>A0A438BWY7_VITVI</name>
<comment type="caution">
    <text evidence="2">The sequence shown here is derived from an EMBL/GenBank/DDBJ whole genome shotgun (WGS) entry which is preliminary data.</text>
</comment>
<dbReference type="EMBL" id="QGNW01002599">
    <property type="protein sequence ID" value="RVW15509.1"/>
    <property type="molecule type" value="Genomic_DNA"/>
</dbReference>
<dbReference type="SUPFAM" id="SSF56672">
    <property type="entry name" value="DNA/RNA polymerases"/>
    <property type="match status" value="1"/>
</dbReference>
<dbReference type="Gene3D" id="3.10.10.10">
    <property type="entry name" value="HIV Type 1 Reverse Transcriptase, subunit A, domain 1"/>
    <property type="match status" value="1"/>
</dbReference>
<accession>A0A438BWY7</accession>
<dbReference type="InterPro" id="IPR043128">
    <property type="entry name" value="Rev_trsase/Diguanyl_cyclase"/>
</dbReference>
<evidence type="ECO:0000256" key="1">
    <source>
        <dbReference type="SAM" id="MobiDB-lite"/>
    </source>
</evidence>
<feature type="region of interest" description="Disordered" evidence="1">
    <location>
        <begin position="53"/>
        <end position="91"/>
    </location>
</feature>
<sequence>MNTFLDISKAFVGHYLCSARHKQNMSTLQNIKLQENESLRDFMKRRADKYSMLEDDVLTNRSTKDDEAGNSKPSNQSRQASKGCLKPIKTDPTRWDQNKMCSFHKDHDHTTEQCSSADLLQMSAYKQMGYSPSTLENPWRLLFGFNRATMTSLGDVVLPIQAGPMVSYLMDEGQIDFLGSQLATRQCYQVALDSGHLADQITYTSSLLTQDELELLGSVFQLNKDIFAWAHSDMLGIHSSMASPKLNGMPSSHPVRKKRNQLSRLVGKRGGRSKEGWEVANQIVNSTTGHGMLSFLDAFFGYHQIPMFQTDEEKIAFVTPHGLYCYKVMSFGLKNAGSTY</sequence>
<feature type="compositionally biased region" description="Polar residues" evidence="1">
    <location>
        <begin position="71"/>
        <end position="80"/>
    </location>
</feature>
<dbReference type="Gene3D" id="3.30.70.270">
    <property type="match status" value="1"/>
</dbReference>
<dbReference type="InterPro" id="IPR043502">
    <property type="entry name" value="DNA/RNA_pol_sf"/>
</dbReference>
<evidence type="ECO:0000313" key="3">
    <source>
        <dbReference type="Proteomes" id="UP000288805"/>
    </source>
</evidence>
<dbReference type="InterPro" id="IPR053134">
    <property type="entry name" value="RNA-dir_DNA_polymerase"/>
</dbReference>
<dbReference type="PANTHER" id="PTHR24559">
    <property type="entry name" value="TRANSPOSON TY3-I GAG-POL POLYPROTEIN"/>
    <property type="match status" value="1"/>
</dbReference>
<reference evidence="2 3" key="1">
    <citation type="journal article" date="2018" name="PLoS Genet.">
        <title>Population sequencing reveals clonal diversity and ancestral inbreeding in the grapevine cultivar Chardonnay.</title>
        <authorList>
            <person name="Roach M.J."/>
            <person name="Johnson D.L."/>
            <person name="Bohlmann J."/>
            <person name="van Vuuren H.J."/>
            <person name="Jones S.J."/>
            <person name="Pretorius I.S."/>
            <person name="Schmidt S.A."/>
            <person name="Borneman A.R."/>
        </authorList>
    </citation>
    <scope>NUCLEOTIDE SEQUENCE [LARGE SCALE GENOMIC DNA]</scope>
    <source>
        <strain evidence="3">cv. Chardonnay</strain>
        <tissue evidence="2">Leaf</tissue>
    </source>
</reference>
<evidence type="ECO:0000313" key="2">
    <source>
        <dbReference type="EMBL" id="RVW15509.1"/>
    </source>
</evidence>
<dbReference type="Proteomes" id="UP000288805">
    <property type="component" value="Unassembled WGS sequence"/>
</dbReference>
<protein>
    <recommendedName>
        <fullName evidence="4">Transposon Ty3-I Gag-Pol polyprotein</fullName>
    </recommendedName>
</protein>